<dbReference type="InterPro" id="IPR013538">
    <property type="entry name" value="ASHA1/2-like_C"/>
</dbReference>
<sequence>MTPRVEQDILIDAPVDVVWRAVTEPDQIVRWFSDDADLKPLPGYEGALTFRNQDAGQTLTVHVSVQSVAPARSFSYRWLHPQGVAAGEGNSVLVEFTLTHGEGGTRLRVVETGLEHMGWSPGQEEDYASEHNEGWVVYLRCLRDHLGRQPLRGAR</sequence>
<dbReference type="InterPro" id="IPR023393">
    <property type="entry name" value="START-like_dom_sf"/>
</dbReference>
<organism evidence="3 4">
    <name type="scientific">Microbispora oryzae</name>
    <dbReference type="NCBI Taxonomy" id="2806554"/>
    <lineage>
        <taxon>Bacteria</taxon>
        <taxon>Bacillati</taxon>
        <taxon>Actinomycetota</taxon>
        <taxon>Actinomycetes</taxon>
        <taxon>Streptosporangiales</taxon>
        <taxon>Streptosporangiaceae</taxon>
        <taxon>Microbispora</taxon>
    </lineage>
</organism>
<dbReference type="AlphaFoldDB" id="A0A941AKY2"/>
<evidence type="ECO:0000256" key="1">
    <source>
        <dbReference type="ARBA" id="ARBA00006817"/>
    </source>
</evidence>
<proteinExistence type="inferred from homology"/>
<dbReference type="EMBL" id="JAFCNB010000025">
    <property type="protein sequence ID" value="MBP2707980.1"/>
    <property type="molecule type" value="Genomic_DNA"/>
</dbReference>
<feature type="domain" description="Activator of Hsp90 ATPase homologue 1/2-like C-terminal" evidence="2">
    <location>
        <begin position="12"/>
        <end position="146"/>
    </location>
</feature>
<keyword evidence="4" id="KW-1185">Reference proteome</keyword>
<comment type="caution">
    <text evidence="3">The sequence shown here is derived from an EMBL/GenBank/DDBJ whole genome shotgun (WGS) entry which is preliminary data.</text>
</comment>
<dbReference type="Proteomes" id="UP000674234">
    <property type="component" value="Unassembled WGS sequence"/>
</dbReference>
<dbReference type="RefSeq" id="WP_210159239.1">
    <property type="nucleotide sequence ID" value="NZ_JAFCNB010000025.1"/>
</dbReference>
<evidence type="ECO:0000313" key="3">
    <source>
        <dbReference type="EMBL" id="MBP2707980.1"/>
    </source>
</evidence>
<protein>
    <submittedName>
        <fullName evidence="3">SRPBCC domain-containing protein</fullName>
    </submittedName>
</protein>
<dbReference type="Gene3D" id="3.30.530.20">
    <property type="match status" value="1"/>
</dbReference>
<evidence type="ECO:0000259" key="2">
    <source>
        <dbReference type="Pfam" id="PF08327"/>
    </source>
</evidence>
<accession>A0A941AKY2</accession>
<name>A0A941AKY2_9ACTN</name>
<evidence type="ECO:0000313" key="4">
    <source>
        <dbReference type="Proteomes" id="UP000674234"/>
    </source>
</evidence>
<reference evidence="3" key="1">
    <citation type="submission" date="2021-02" db="EMBL/GenBank/DDBJ databases">
        <title>Draft genome sequence of Microbispora sp. RL4-1S isolated from rice leaves in Thailand.</title>
        <authorList>
            <person name="Muangham S."/>
            <person name="Duangmal K."/>
        </authorList>
    </citation>
    <scope>NUCLEOTIDE SEQUENCE</scope>
    <source>
        <strain evidence="3">RL4-1S</strain>
    </source>
</reference>
<dbReference type="Pfam" id="PF08327">
    <property type="entry name" value="AHSA1"/>
    <property type="match status" value="1"/>
</dbReference>
<dbReference type="SUPFAM" id="SSF55961">
    <property type="entry name" value="Bet v1-like"/>
    <property type="match status" value="1"/>
</dbReference>
<comment type="similarity">
    <text evidence="1">Belongs to the AHA1 family.</text>
</comment>
<gene>
    <name evidence="3" type="ORF">JOL79_29790</name>
</gene>